<accession>A0A5A9XQU7</accession>
<evidence type="ECO:0000256" key="9">
    <source>
        <dbReference type="ARBA" id="ARBA00023136"/>
    </source>
</evidence>
<evidence type="ECO:0000256" key="8">
    <source>
        <dbReference type="ARBA" id="ARBA00022989"/>
    </source>
</evidence>
<evidence type="ECO:0000256" key="10">
    <source>
        <dbReference type="HAMAP-Rule" id="MF_01499"/>
    </source>
</evidence>
<dbReference type="OrthoDB" id="9807385at2"/>
<dbReference type="InterPro" id="IPR050338">
    <property type="entry name" value="DisA"/>
</dbReference>
<proteinExistence type="inferred from homology"/>
<comment type="similarity">
    <text evidence="10">Belongs to the adenylate cyclase family. DacA/CdaA subfamily.</text>
</comment>
<keyword evidence="6 10" id="KW-0547">Nucleotide-binding</keyword>
<comment type="function">
    <text evidence="10">Catalyzes the condensation of 2 ATP molecules into cyclic di-AMP (c-di-AMP), a second messenger used to regulate differing processes in different bacteria.</text>
</comment>
<dbReference type="RefSeq" id="WP_149305964.1">
    <property type="nucleotide sequence ID" value="NZ_SRSD01000001.1"/>
</dbReference>
<feature type="transmembrane region" description="Helical" evidence="10">
    <location>
        <begin position="62"/>
        <end position="83"/>
    </location>
</feature>
<dbReference type="EC" id="2.7.7.85" evidence="10"/>
<dbReference type="InterPro" id="IPR003390">
    <property type="entry name" value="DNA_integrity_scan_DisA_N"/>
</dbReference>
<dbReference type="NCBIfam" id="TIGR00159">
    <property type="entry name" value="diadenylate cyclase CdaA"/>
    <property type="match status" value="1"/>
</dbReference>
<keyword evidence="5 10" id="KW-0548">Nucleotidyltransferase</keyword>
<dbReference type="Gene3D" id="3.40.1700.10">
    <property type="entry name" value="DNA integrity scanning protein, DisA, N-terminal domain"/>
    <property type="match status" value="1"/>
</dbReference>
<dbReference type="PROSITE" id="PS51794">
    <property type="entry name" value="DAC"/>
    <property type="match status" value="1"/>
</dbReference>
<organism evidence="12 13">
    <name type="scientific">Oryzomonas rubra</name>
    <dbReference type="NCBI Taxonomy" id="2509454"/>
    <lineage>
        <taxon>Bacteria</taxon>
        <taxon>Pseudomonadati</taxon>
        <taxon>Thermodesulfobacteriota</taxon>
        <taxon>Desulfuromonadia</taxon>
        <taxon>Geobacterales</taxon>
        <taxon>Geobacteraceae</taxon>
        <taxon>Oryzomonas</taxon>
    </lineage>
</organism>
<dbReference type="SUPFAM" id="SSF143597">
    <property type="entry name" value="YojJ-like"/>
    <property type="match status" value="1"/>
</dbReference>
<evidence type="ECO:0000256" key="1">
    <source>
        <dbReference type="ARBA" id="ARBA00000877"/>
    </source>
</evidence>
<keyword evidence="4 10" id="KW-0812">Transmembrane</keyword>
<dbReference type="Proteomes" id="UP000324298">
    <property type="component" value="Unassembled WGS sequence"/>
</dbReference>
<dbReference type="Pfam" id="PF02457">
    <property type="entry name" value="DAC"/>
    <property type="match status" value="1"/>
</dbReference>
<dbReference type="GO" id="GO:0005524">
    <property type="term" value="F:ATP binding"/>
    <property type="evidence" value="ECO:0007669"/>
    <property type="project" value="UniProtKB-UniRule"/>
</dbReference>
<dbReference type="GO" id="GO:0106408">
    <property type="term" value="F:diadenylate cyclase activity"/>
    <property type="evidence" value="ECO:0007669"/>
    <property type="project" value="UniProtKB-EC"/>
</dbReference>
<comment type="caution">
    <text evidence="10">Lacks conserved residue(s) required for the propagation of feature annotation.</text>
</comment>
<feature type="domain" description="DAC" evidence="11">
    <location>
        <begin position="80"/>
        <end position="236"/>
    </location>
</feature>
<dbReference type="GO" id="GO:0006171">
    <property type="term" value="P:cAMP biosynthetic process"/>
    <property type="evidence" value="ECO:0007669"/>
    <property type="project" value="InterPro"/>
</dbReference>
<keyword evidence="9 10" id="KW-0472">Membrane</keyword>
<evidence type="ECO:0000313" key="13">
    <source>
        <dbReference type="Proteomes" id="UP000324298"/>
    </source>
</evidence>
<dbReference type="PIRSF" id="PIRSF004793">
    <property type="entry name" value="UCP004793"/>
    <property type="match status" value="1"/>
</dbReference>
<evidence type="ECO:0000256" key="6">
    <source>
        <dbReference type="ARBA" id="ARBA00022741"/>
    </source>
</evidence>
<dbReference type="FunFam" id="3.40.1700.10:FF:000002">
    <property type="entry name" value="Diadenylate cyclase"/>
    <property type="match status" value="1"/>
</dbReference>
<dbReference type="PANTHER" id="PTHR34185:SF1">
    <property type="entry name" value="DIADENYLATE CYCLASE"/>
    <property type="match status" value="1"/>
</dbReference>
<dbReference type="PANTHER" id="PTHR34185">
    <property type="entry name" value="DIADENYLATE CYCLASE"/>
    <property type="match status" value="1"/>
</dbReference>
<sequence length="264" mass="29094">MPGLLDNSTLLDLGDILIVAVLVYHFSLVLKKDAAVRLLIFLLLFFSCFYMAQLSGFSSTTWLLRTIFSSALIILAIIFQGDIRRAILSLGRRPVPANTQDETTETIEELVRAVGEMSKKRIGALIVIVRRLPIDHLVEVGTEIDAKVTSELLNSIFLPYSPIHDGAVIIHNGKLTKAGCLLPLSKNPDIAKSFGTRHRAALGLSELVDALVMVVSEETGNISLVHDGKIYYDLEQAEIRRMLRKSLDFMRLQTTAPAGEAAKP</sequence>
<dbReference type="InterPro" id="IPR014046">
    <property type="entry name" value="C-di-AMP_synthase"/>
</dbReference>
<comment type="catalytic activity">
    <reaction evidence="1 10">
        <text>2 ATP = 3',3'-c-di-AMP + 2 diphosphate</text>
        <dbReference type="Rhea" id="RHEA:35655"/>
        <dbReference type="ChEBI" id="CHEBI:30616"/>
        <dbReference type="ChEBI" id="CHEBI:33019"/>
        <dbReference type="ChEBI" id="CHEBI:71500"/>
        <dbReference type="EC" id="2.7.7.85"/>
    </reaction>
</comment>
<reference evidence="12 13" key="1">
    <citation type="submission" date="2019-04" db="EMBL/GenBank/DDBJ databases">
        <title>Geobacter ruber sp. nov., ferric-reducing bacteria isolated from paddy soil.</title>
        <authorList>
            <person name="Xu Z."/>
            <person name="Masuda Y."/>
            <person name="Itoh H."/>
            <person name="Senoo K."/>
        </authorList>
    </citation>
    <scope>NUCLEOTIDE SEQUENCE [LARGE SCALE GENOMIC DNA]</scope>
    <source>
        <strain evidence="12 13">Red88</strain>
    </source>
</reference>
<keyword evidence="8 10" id="KW-1133">Transmembrane helix</keyword>
<evidence type="ECO:0000313" key="12">
    <source>
        <dbReference type="EMBL" id="KAA0895384.1"/>
    </source>
</evidence>
<dbReference type="InterPro" id="IPR036888">
    <property type="entry name" value="DNA_integrity_DisA_N_sf"/>
</dbReference>
<keyword evidence="7 10" id="KW-0067">ATP-binding</keyword>
<comment type="caution">
    <text evidence="12">The sequence shown here is derived from an EMBL/GenBank/DDBJ whole genome shotgun (WGS) entry which is preliminary data.</text>
</comment>
<feature type="transmembrane region" description="Helical" evidence="10">
    <location>
        <begin position="13"/>
        <end position="31"/>
    </location>
</feature>
<dbReference type="HAMAP" id="MF_01499">
    <property type="entry name" value="DacA"/>
    <property type="match status" value="1"/>
</dbReference>
<evidence type="ECO:0000256" key="5">
    <source>
        <dbReference type="ARBA" id="ARBA00022695"/>
    </source>
</evidence>
<keyword evidence="13" id="KW-1185">Reference proteome</keyword>
<gene>
    <name evidence="10" type="primary">dacA</name>
    <name evidence="12" type="ORF">ET418_02360</name>
</gene>
<evidence type="ECO:0000256" key="2">
    <source>
        <dbReference type="ARBA" id="ARBA00022475"/>
    </source>
</evidence>
<evidence type="ECO:0000256" key="3">
    <source>
        <dbReference type="ARBA" id="ARBA00022679"/>
    </source>
</evidence>
<evidence type="ECO:0000259" key="11">
    <source>
        <dbReference type="PROSITE" id="PS51794"/>
    </source>
</evidence>
<dbReference type="GO" id="GO:0004016">
    <property type="term" value="F:adenylate cyclase activity"/>
    <property type="evidence" value="ECO:0007669"/>
    <property type="project" value="UniProtKB-UniRule"/>
</dbReference>
<dbReference type="AlphaFoldDB" id="A0A5A9XQU7"/>
<protein>
    <recommendedName>
        <fullName evidence="10">Diadenylate cyclase</fullName>
        <shortName evidence="10">DAC</shortName>
        <ecNumber evidence="10">2.7.7.85</ecNumber>
    </recommendedName>
    <alternativeName>
        <fullName evidence="10">Cyclic-di-AMP synthase</fullName>
        <shortName evidence="10">c-di-AMP synthase</shortName>
    </alternativeName>
</protein>
<feature type="transmembrane region" description="Helical" evidence="10">
    <location>
        <begin position="38"/>
        <end position="56"/>
    </location>
</feature>
<keyword evidence="3 10" id="KW-0808">Transferase</keyword>
<evidence type="ECO:0000256" key="4">
    <source>
        <dbReference type="ARBA" id="ARBA00022692"/>
    </source>
</evidence>
<evidence type="ECO:0000256" key="7">
    <source>
        <dbReference type="ARBA" id="ARBA00022840"/>
    </source>
</evidence>
<name>A0A5A9XQU7_9BACT</name>
<dbReference type="InterPro" id="IPR034701">
    <property type="entry name" value="CdaA"/>
</dbReference>
<dbReference type="EMBL" id="SRSD01000001">
    <property type="protein sequence ID" value="KAA0895384.1"/>
    <property type="molecule type" value="Genomic_DNA"/>
</dbReference>
<comment type="subunit">
    <text evidence="10">Probably a homodimer.</text>
</comment>
<keyword evidence="2 10" id="KW-1003">Cell membrane</keyword>